<keyword evidence="5 14" id="KW-0413">Isomerase</keyword>
<dbReference type="PANTHER" id="PTHR46193">
    <property type="entry name" value="6-PHOSPHOGLUCONATE PHOSPHATASE"/>
    <property type="match status" value="1"/>
</dbReference>
<evidence type="ECO:0000256" key="7">
    <source>
        <dbReference type="ARBA" id="ARBA00044926"/>
    </source>
</evidence>
<feature type="binding site" evidence="11">
    <location>
        <position position="74"/>
    </location>
    <ligand>
        <name>substrate</name>
    </ligand>
</feature>
<accession>A0AAW4WE55</accession>
<dbReference type="NCBIfam" id="TIGR02009">
    <property type="entry name" value="PGMB-YQAB-SF"/>
    <property type="match status" value="1"/>
</dbReference>
<evidence type="ECO:0000256" key="1">
    <source>
        <dbReference type="ARBA" id="ARBA00006171"/>
    </source>
</evidence>
<feature type="site" description="Important for catalytic activity and assists the phosphoryl transfer reaction to Asp8 by balancing charge and orienting the reacting groups" evidence="13">
    <location>
        <position position="143"/>
    </location>
</feature>
<feature type="active site" description="Proton donor/acceptor" evidence="10">
    <location>
        <position position="9"/>
    </location>
</feature>
<dbReference type="SFLD" id="SFLDS00003">
    <property type="entry name" value="Haloacid_Dehalogenase"/>
    <property type="match status" value="1"/>
</dbReference>
<evidence type="ECO:0000313" key="14">
    <source>
        <dbReference type="EMBL" id="MCC2241192.1"/>
    </source>
</evidence>
<feature type="binding site" evidence="12">
    <location>
        <position position="168"/>
    </location>
    <ligand>
        <name>Mg(2+)</name>
        <dbReference type="ChEBI" id="CHEBI:18420"/>
    </ligand>
</feature>
<dbReference type="InterPro" id="IPR051600">
    <property type="entry name" value="Beta-PGM-like"/>
</dbReference>
<feature type="binding site" evidence="11">
    <location>
        <begin position="42"/>
        <end position="47"/>
    </location>
    <ligand>
        <name>substrate</name>
    </ligand>
</feature>
<dbReference type="GO" id="GO:0005975">
    <property type="term" value="P:carbohydrate metabolic process"/>
    <property type="evidence" value="ECO:0007669"/>
    <property type="project" value="InterPro"/>
</dbReference>
<dbReference type="AlphaFoldDB" id="A0AAW4WE55"/>
<comment type="cofactor">
    <cofactor evidence="12">
        <name>Mg(2+)</name>
        <dbReference type="ChEBI" id="CHEBI:18420"/>
    </cofactor>
    <text evidence="12">Binds 2 magnesium ions per subunit.</text>
</comment>
<protein>
    <recommendedName>
        <fullName evidence="9">Beta-phosphoglucomutase</fullName>
        <ecNumber evidence="8">5.4.2.6</ecNumber>
    </recommendedName>
</protein>
<feature type="binding site" evidence="12">
    <location>
        <position position="167"/>
    </location>
    <ligand>
        <name>Mg(2+)</name>
        <dbReference type="ChEBI" id="CHEBI:18420"/>
    </ligand>
</feature>
<evidence type="ECO:0000256" key="9">
    <source>
        <dbReference type="ARBA" id="ARBA00044991"/>
    </source>
</evidence>
<feature type="binding site" evidence="11">
    <location>
        <position position="143"/>
    </location>
    <ligand>
        <name>substrate</name>
    </ligand>
</feature>
<dbReference type="InterPro" id="IPR006439">
    <property type="entry name" value="HAD-SF_hydro_IA"/>
</dbReference>
<dbReference type="NCBIfam" id="TIGR01509">
    <property type="entry name" value="HAD-SF-IA-v3"/>
    <property type="match status" value="1"/>
</dbReference>
<comment type="catalytic activity">
    <reaction evidence="7">
        <text>beta-D-glucose 1-phosphate = beta-D-glucose 6-phosphate</text>
        <dbReference type="Rhea" id="RHEA:20113"/>
        <dbReference type="ChEBI" id="CHEBI:57684"/>
        <dbReference type="ChEBI" id="CHEBI:58247"/>
        <dbReference type="EC" id="5.4.2.6"/>
    </reaction>
</comment>
<dbReference type="NCBIfam" id="TIGR01990">
    <property type="entry name" value="bPGM"/>
    <property type="match status" value="1"/>
</dbReference>
<evidence type="ECO:0000256" key="6">
    <source>
        <dbReference type="ARBA" id="ARBA00023277"/>
    </source>
</evidence>
<comment type="caution">
    <text evidence="14">The sequence shown here is derived from an EMBL/GenBank/DDBJ whole genome shotgun (WGS) entry which is preliminary data.</text>
</comment>
<evidence type="ECO:0000256" key="10">
    <source>
        <dbReference type="PIRSR" id="PIRSR610972-1"/>
    </source>
</evidence>
<dbReference type="EMBL" id="JAJEQW010000002">
    <property type="protein sequence ID" value="MCC2241192.1"/>
    <property type="molecule type" value="Genomic_DNA"/>
</dbReference>
<dbReference type="Proteomes" id="UP001198893">
    <property type="component" value="Unassembled WGS sequence"/>
</dbReference>
<feature type="binding site" evidence="11">
    <location>
        <position position="23"/>
    </location>
    <ligand>
        <name>substrate</name>
    </ligand>
</feature>
<evidence type="ECO:0000313" key="15">
    <source>
        <dbReference type="Proteomes" id="UP001198893"/>
    </source>
</evidence>
<dbReference type="CDD" id="cd02598">
    <property type="entry name" value="HAD_BPGM"/>
    <property type="match status" value="1"/>
</dbReference>
<keyword evidence="6" id="KW-0119">Carbohydrate metabolism</keyword>
<feature type="active site" description="Nucleophile" evidence="10">
    <location>
        <position position="7"/>
    </location>
</feature>
<dbReference type="Pfam" id="PF00702">
    <property type="entry name" value="Hydrolase"/>
    <property type="match status" value="1"/>
</dbReference>
<feature type="site" description="Important for catalytic activity and assists the phosphoryl transfer reaction to Asp8 by balancing charge and orienting the reacting groups" evidence="13">
    <location>
        <position position="112"/>
    </location>
</feature>
<evidence type="ECO:0000256" key="5">
    <source>
        <dbReference type="ARBA" id="ARBA00023235"/>
    </source>
</evidence>
<gene>
    <name evidence="14" type="primary">pgmB</name>
    <name evidence="14" type="ORF">LKD47_02585</name>
</gene>
<feature type="binding site" evidence="11">
    <location>
        <begin position="112"/>
        <end position="116"/>
    </location>
    <ligand>
        <name>substrate</name>
    </ligand>
</feature>
<feature type="binding site" evidence="11">
    <location>
        <position position="50"/>
    </location>
    <ligand>
        <name>substrate</name>
    </ligand>
</feature>
<evidence type="ECO:0000256" key="8">
    <source>
        <dbReference type="ARBA" id="ARBA00044968"/>
    </source>
</evidence>
<evidence type="ECO:0000256" key="3">
    <source>
        <dbReference type="ARBA" id="ARBA00022723"/>
    </source>
</evidence>
<feature type="binding site" evidence="12">
    <location>
        <position position="7"/>
    </location>
    <ligand>
        <name>Mg(2+)</name>
        <dbReference type="ChEBI" id="CHEBI:18420"/>
    </ligand>
</feature>
<dbReference type="GO" id="GO:0008801">
    <property type="term" value="F:beta-phosphoglucomutase activity"/>
    <property type="evidence" value="ECO:0007669"/>
    <property type="project" value="UniProtKB-EC"/>
</dbReference>
<proteinExistence type="inferred from homology"/>
<keyword evidence="4 12" id="KW-0460">Magnesium</keyword>
<evidence type="ECO:0000256" key="13">
    <source>
        <dbReference type="PIRSR" id="PIRSR610972-4"/>
    </source>
</evidence>
<dbReference type="InterPro" id="IPR023198">
    <property type="entry name" value="PGP-like_dom2"/>
</dbReference>
<evidence type="ECO:0000256" key="2">
    <source>
        <dbReference type="ARBA" id="ARBA00022553"/>
    </source>
</evidence>
<dbReference type="InterPro" id="IPR036412">
    <property type="entry name" value="HAD-like_sf"/>
</dbReference>
<dbReference type="Gene3D" id="1.10.150.240">
    <property type="entry name" value="Putative phosphatase, domain 2"/>
    <property type="match status" value="1"/>
</dbReference>
<evidence type="ECO:0000256" key="4">
    <source>
        <dbReference type="ARBA" id="ARBA00022842"/>
    </source>
</evidence>
<dbReference type="EC" id="5.4.2.6" evidence="8"/>
<feature type="binding site" evidence="11">
    <location>
        <begin position="7"/>
        <end position="9"/>
    </location>
    <ligand>
        <name>substrate</name>
    </ligand>
</feature>
<dbReference type="NCBIfam" id="TIGR01549">
    <property type="entry name" value="HAD-SF-IA-v1"/>
    <property type="match status" value="1"/>
</dbReference>
<dbReference type="PANTHER" id="PTHR46193:SF18">
    <property type="entry name" value="HEXITOL PHOSPHATASE B"/>
    <property type="match status" value="1"/>
</dbReference>
<dbReference type="InterPro" id="IPR010976">
    <property type="entry name" value="B-phosphoglucomutase_hydrolase"/>
</dbReference>
<dbReference type="SFLD" id="SFLDG01135">
    <property type="entry name" value="C1.5.6:_HAD__Beta-PGM__Phospha"/>
    <property type="match status" value="1"/>
</dbReference>
<feature type="binding site" evidence="12">
    <location>
        <position position="9"/>
    </location>
    <ligand>
        <name>Mg(2+)</name>
        <dbReference type="ChEBI" id="CHEBI:18420"/>
    </ligand>
</feature>
<organism evidence="14 15">
    <name type="scientific">Roseburia amylophila</name>
    <dbReference type="NCBI Taxonomy" id="2981794"/>
    <lineage>
        <taxon>Bacteria</taxon>
        <taxon>Bacillati</taxon>
        <taxon>Bacillota</taxon>
        <taxon>Clostridia</taxon>
        <taxon>Lachnospirales</taxon>
        <taxon>Lachnospiraceae</taxon>
        <taxon>Roseburia</taxon>
    </lineage>
</organism>
<evidence type="ECO:0000256" key="11">
    <source>
        <dbReference type="PIRSR" id="PIRSR610972-2"/>
    </source>
</evidence>
<comment type="similarity">
    <text evidence="1">Belongs to the HAD-like hydrolase superfamily. CbbY/CbbZ/Gph/YieH family.</text>
</comment>
<dbReference type="GO" id="GO:0000287">
    <property type="term" value="F:magnesium ion binding"/>
    <property type="evidence" value="ECO:0007669"/>
    <property type="project" value="InterPro"/>
</dbReference>
<keyword evidence="3 12" id="KW-0479">Metal-binding</keyword>
<evidence type="ECO:0000256" key="12">
    <source>
        <dbReference type="PIRSR" id="PIRSR610972-3"/>
    </source>
</evidence>
<dbReference type="Gene3D" id="3.40.50.1000">
    <property type="entry name" value="HAD superfamily/HAD-like"/>
    <property type="match status" value="1"/>
</dbReference>
<dbReference type="InterPro" id="IPR010972">
    <property type="entry name" value="Beta-PGM"/>
</dbReference>
<dbReference type="RefSeq" id="WP_227709590.1">
    <property type="nucleotide sequence ID" value="NZ_JAJEQW010000002.1"/>
</dbReference>
<sequence>MKAIIFDLDGVLVHTDQYHYQAWKSLADELNLPFDEKKNDRLRGISRMESLEIVLEDSDKTYTNEEKEHMAEKKNEIYRRLLSQMTPQDVKAEVREALSQLKNMGYLLAVGSSSKNAKYILERTALTGYFDAISDGNGLQHSKPNPEVFLKAADMLLVRPELCYVVEDAEAGIQAAKAAGMVAIAIGSAAKCNSSDFSIHDFCDILQVVE</sequence>
<reference evidence="14" key="1">
    <citation type="submission" date="2021-10" db="EMBL/GenBank/DDBJ databases">
        <title>Anaerobic single-cell dispensing facilitates the cultivation of human gut bacteria.</title>
        <authorList>
            <person name="Afrizal A."/>
        </authorList>
    </citation>
    <scope>NUCLEOTIDE SEQUENCE</scope>
    <source>
        <strain evidence="14">CLA-AA-H204</strain>
    </source>
</reference>
<dbReference type="InterPro" id="IPR023214">
    <property type="entry name" value="HAD_sf"/>
</dbReference>
<name>A0AAW4WE55_9FIRM</name>
<keyword evidence="2" id="KW-0597">Phosphoprotein</keyword>
<dbReference type="SUPFAM" id="SSF56784">
    <property type="entry name" value="HAD-like"/>
    <property type="match status" value="1"/>
</dbReference>
<dbReference type="SFLD" id="SFLDG01129">
    <property type="entry name" value="C1.5:_HAD__Beta-PGM__Phosphata"/>
    <property type="match status" value="1"/>
</dbReference>